<dbReference type="SUPFAM" id="SSF51735">
    <property type="entry name" value="NAD(P)-binding Rossmann-fold domains"/>
    <property type="match status" value="1"/>
</dbReference>
<dbReference type="Gene3D" id="3.90.25.10">
    <property type="entry name" value="UDP-galactose 4-epimerase, domain 1"/>
    <property type="match status" value="1"/>
</dbReference>
<comment type="similarity">
    <text evidence="1 2">Belongs to the dTDP-4-dehydrorhamnose reductase family.</text>
</comment>
<feature type="domain" description="RmlD-like substrate binding" evidence="3">
    <location>
        <begin position="1"/>
        <end position="287"/>
    </location>
</feature>
<dbReference type="Pfam" id="PF04321">
    <property type="entry name" value="RmlD_sub_bind"/>
    <property type="match status" value="1"/>
</dbReference>
<evidence type="ECO:0000256" key="1">
    <source>
        <dbReference type="ARBA" id="ARBA00010944"/>
    </source>
</evidence>
<dbReference type="EC" id="1.1.1.133" evidence="2"/>
<keyword evidence="2" id="KW-0560">Oxidoreductase</keyword>
<evidence type="ECO:0000313" key="5">
    <source>
        <dbReference type="Proteomes" id="UP001343257"/>
    </source>
</evidence>
<dbReference type="InterPro" id="IPR036291">
    <property type="entry name" value="NAD(P)-bd_dom_sf"/>
</dbReference>
<accession>A0ABU6PU67</accession>
<keyword evidence="5" id="KW-1185">Reference proteome</keyword>
<dbReference type="PANTHER" id="PTHR10491">
    <property type="entry name" value="DTDP-4-DEHYDRORHAMNOSE REDUCTASE"/>
    <property type="match status" value="1"/>
</dbReference>
<dbReference type="Proteomes" id="UP001343257">
    <property type="component" value="Unassembled WGS sequence"/>
</dbReference>
<name>A0ABU6PU67_9BACL</name>
<organism evidence="4 5">
    <name type="scientific">Paenibacillus chibensis</name>
    <dbReference type="NCBI Taxonomy" id="59846"/>
    <lineage>
        <taxon>Bacteria</taxon>
        <taxon>Bacillati</taxon>
        <taxon>Bacillota</taxon>
        <taxon>Bacilli</taxon>
        <taxon>Bacillales</taxon>
        <taxon>Paenibacillaceae</taxon>
        <taxon>Paenibacillus</taxon>
    </lineage>
</organism>
<sequence>MKILIIGSTGMLGNVLVEEALSRGHEVVGASRSNADILLDFNDINSLVHAVHSASPEMIINAGALVSLDECERDPAKAYIINARPAAVLARLAAERNIYFVQISTDHYYSGDHKILHDEASPVRLLNEYARTKYAGEIYALTHSRSLIVRTNIVGFKNRRDSLTFIEWVIDSLKSERKMTLFYDFYTSSMTARQLSKVLLDTIETREVYGTINIASREASSKKRFIECFAQRFGYRLMDPECASVHSLSNIRRADSLGLDVSKVERIVGYSMPNLDEVIDQLYAEYQEEFRT</sequence>
<comment type="function">
    <text evidence="2">Catalyzes the reduction of dTDP-6-deoxy-L-lyxo-4-hexulose to yield dTDP-L-rhamnose.</text>
</comment>
<dbReference type="InterPro" id="IPR029903">
    <property type="entry name" value="RmlD-like-bd"/>
</dbReference>
<dbReference type="EMBL" id="JARTLD010000034">
    <property type="protein sequence ID" value="MED5018433.1"/>
    <property type="molecule type" value="Genomic_DNA"/>
</dbReference>
<evidence type="ECO:0000259" key="3">
    <source>
        <dbReference type="Pfam" id="PF04321"/>
    </source>
</evidence>
<keyword evidence="2" id="KW-0521">NADP</keyword>
<dbReference type="CDD" id="cd05254">
    <property type="entry name" value="dTDP_HR_like_SDR_e"/>
    <property type="match status" value="1"/>
</dbReference>
<dbReference type="InterPro" id="IPR005913">
    <property type="entry name" value="dTDP_dehydrorham_reduct"/>
</dbReference>
<gene>
    <name evidence="4" type="ORF">P9847_14080</name>
</gene>
<proteinExistence type="inferred from homology"/>
<comment type="caution">
    <text evidence="4">The sequence shown here is derived from an EMBL/GenBank/DDBJ whole genome shotgun (WGS) entry which is preliminary data.</text>
</comment>
<dbReference type="Gene3D" id="3.40.50.720">
    <property type="entry name" value="NAD(P)-binding Rossmann-like Domain"/>
    <property type="match status" value="1"/>
</dbReference>
<evidence type="ECO:0000313" key="4">
    <source>
        <dbReference type="EMBL" id="MED5018433.1"/>
    </source>
</evidence>
<reference evidence="4 5" key="1">
    <citation type="submission" date="2023-03" db="EMBL/GenBank/DDBJ databases">
        <title>Bacillus Genome Sequencing.</title>
        <authorList>
            <person name="Dunlap C."/>
        </authorList>
    </citation>
    <scope>NUCLEOTIDE SEQUENCE [LARGE SCALE GENOMIC DNA]</scope>
    <source>
        <strain evidence="4 5">NRS-52</strain>
    </source>
</reference>
<comment type="pathway">
    <text evidence="2">Carbohydrate biosynthesis; dTDP-L-rhamnose biosynthesis.</text>
</comment>
<protein>
    <recommendedName>
        <fullName evidence="2">dTDP-4-dehydrorhamnose reductase</fullName>
        <ecNumber evidence="2">1.1.1.133</ecNumber>
    </recommendedName>
</protein>
<evidence type="ECO:0000256" key="2">
    <source>
        <dbReference type="RuleBase" id="RU364082"/>
    </source>
</evidence>
<dbReference type="RefSeq" id="WP_328278701.1">
    <property type="nucleotide sequence ID" value="NZ_JARTLD010000034.1"/>
</dbReference>
<dbReference type="PANTHER" id="PTHR10491:SF4">
    <property type="entry name" value="METHIONINE ADENOSYLTRANSFERASE 2 SUBUNIT BETA"/>
    <property type="match status" value="1"/>
</dbReference>